<proteinExistence type="inferred from homology"/>
<dbReference type="Proteomes" id="UP001333102">
    <property type="component" value="Chromosome"/>
</dbReference>
<comment type="function">
    <text evidence="6">Involved in the regulation of the intracellular balance of NAD and NADP, and is a key enzyme in the biosynthesis of NADP. Catalyzes specifically the phosphorylation on 2'-hydroxyl of the adenosine moiety of NAD to yield NADP.</text>
</comment>
<keyword evidence="6" id="KW-0067">ATP-binding</keyword>
<feature type="binding site" evidence="6">
    <location>
        <position position="73"/>
    </location>
    <ligand>
        <name>NAD(+)</name>
        <dbReference type="ChEBI" id="CHEBI:57540"/>
    </ligand>
</feature>
<name>A0ABZ1BKU2_9FIRM</name>
<dbReference type="Pfam" id="PF01513">
    <property type="entry name" value="NAD_kinase"/>
    <property type="match status" value="1"/>
</dbReference>
<keyword evidence="4 6" id="KW-0520">NAD</keyword>
<keyword evidence="3 6" id="KW-0521">NADP</keyword>
<evidence type="ECO:0000256" key="2">
    <source>
        <dbReference type="ARBA" id="ARBA00022777"/>
    </source>
</evidence>
<keyword evidence="1 6" id="KW-0808">Transferase</keyword>
<keyword evidence="2 6" id="KW-0418">Kinase</keyword>
<dbReference type="EC" id="2.7.1.23" evidence="6"/>
<dbReference type="Gene3D" id="3.40.50.10330">
    <property type="entry name" value="Probable inorganic polyphosphate/atp-NAD kinase, domain 1"/>
    <property type="match status" value="1"/>
</dbReference>
<accession>A0ABZ1BKU2</accession>
<comment type="cofactor">
    <cofactor evidence="6">
        <name>a divalent metal cation</name>
        <dbReference type="ChEBI" id="CHEBI:60240"/>
    </cofactor>
</comment>
<reference evidence="8" key="1">
    <citation type="submission" date="2023-12" db="EMBL/GenBank/DDBJ databases">
        <title>Novel isolates from deep terrestrial aquifers shed light on the physiology and ecology of the class Limnochordia.</title>
        <authorList>
            <person name="Karnachuk O.V."/>
            <person name="Lukina A.P."/>
            <person name="Avakyan M.R."/>
            <person name="Kadnikov V."/>
            <person name="Begmatov S."/>
            <person name="Beletsky A.V."/>
            <person name="Mardanov A.V."/>
            <person name="Ravin N.V."/>
        </authorList>
    </citation>
    <scope>NUCLEOTIDE SEQUENCE [LARGE SCALE GENOMIC DNA]</scope>
    <source>
        <strain evidence="8">LN</strain>
    </source>
</reference>
<feature type="binding site" evidence="6">
    <location>
        <begin position="68"/>
        <end position="69"/>
    </location>
    <ligand>
        <name>NAD(+)</name>
        <dbReference type="ChEBI" id="CHEBI:57540"/>
    </ligand>
</feature>
<keyword evidence="8" id="KW-1185">Reference proteome</keyword>
<comment type="subcellular location">
    <subcellularLocation>
        <location evidence="6">Cytoplasm</location>
    </subcellularLocation>
</comment>
<dbReference type="PANTHER" id="PTHR20275">
    <property type="entry name" value="NAD KINASE"/>
    <property type="match status" value="1"/>
</dbReference>
<feature type="binding site" evidence="6">
    <location>
        <position position="153"/>
    </location>
    <ligand>
        <name>NAD(+)</name>
        <dbReference type="ChEBI" id="CHEBI:57540"/>
    </ligand>
</feature>
<keyword evidence="6" id="KW-0963">Cytoplasm</keyword>
<feature type="binding site" evidence="6">
    <location>
        <position position="242"/>
    </location>
    <ligand>
        <name>NAD(+)</name>
        <dbReference type="ChEBI" id="CHEBI:57540"/>
    </ligand>
</feature>
<evidence type="ECO:0000256" key="4">
    <source>
        <dbReference type="ARBA" id="ARBA00023027"/>
    </source>
</evidence>
<comment type="caution">
    <text evidence="6">Lacks conserved residue(s) required for the propagation of feature annotation.</text>
</comment>
<dbReference type="Gene3D" id="2.60.200.30">
    <property type="entry name" value="Probable inorganic polyphosphate/atp-NAD kinase, domain 2"/>
    <property type="match status" value="1"/>
</dbReference>
<evidence type="ECO:0000313" key="7">
    <source>
        <dbReference type="EMBL" id="WRP13450.1"/>
    </source>
</evidence>
<comment type="catalytic activity">
    <reaction evidence="5 6">
        <text>NAD(+) + ATP = ADP + NADP(+) + H(+)</text>
        <dbReference type="Rhea" id="RHEA:18629"/>
        <dbReference type="ChEBI" id="CHEBI:15378"/>
        <dbReference type="ChEBI" id="CHEBI:30616"/>
        <dbReference type="ChEBI" id="CHEBI:57540"/>
        <dbReference type="ChEBI" id="CHEBI:58349"/>
        <dbReference type="ChEBI" id="CHEBI:456216"/>
        <dbReference type="EC" id="2.7.1.23"/>
    </reaction>
</comment>
<keyword evidence="6" id="KW-0547">Nucleotide-binding</keyword>
<evidence type="ECO:0000256" key="5">
    <source>
        <dbReference type="ARBA" id="ARBA00047925"/>
    </source>
</evidence>
<dbReference type="HAMAP" id="MF_00361">
    <property type="entry name" value="NAD_kinase"/>
    <property type="match status" value="1"/>
</dbReference>
<feature type="binding site" evidence="6">
    <location>
        <position position="172"/>
    </location>
    <ligand>
        <name>NAD(+)</name>
        <dbReference type="ChEBI" id="CHEBI:57540"/>
    </ligand>
</feature>
<comment type="similarity">
    <text evidence="6">Belongs to the NAD kinase family.</text>
</comment>
<evidence type="ECO:0000256" key="6">
    <source>
        <dbReference type="HAMAP-Rule" id="MF_00361"/>
    </source>
</evidence>
<evidence type="ECO:0000256" key="1">
    <source>
        <dbReference type="ARBA" id="ARBA00022679"/>
    </source>
</evidence>
<dbReference type="GO" id="GO:0016301">
    <property type="term" value="F:kinase activity"/>
    <property type="evidence" value="ECO:0007669"/>
    <property type="project" value="UniProtKB-KW"/>
</dbReference>
<dbReference type="InterPro" id="IPR016064">
    <property type="entry name" value="NAD/diacylglycerol_kinase_sf"/>
</dbReference>
<evidence type="ECO:0000313" key="8">
    <source>
        <dbReference type="Proteomes" id="UP001333102"/>
    </source>
</evidence>
<organism evidence="7 8">
    <name type="scientific">Geochorda subterranea</name>
    <dbReference type="NCBI Taxonomy" id="3109564"/>
    <lineage>
        <taxon>Bacteria</taxon>
        <taxon>Bacillati</taxon>
        <taxon>Bacillota</taxon>
        <taxon>Limnochordia</taxon>
        <taxon>Limnochordales</taxon>
        <taxon>Geochordaceae</taxon>
        <taxon>Geochorda</taxon>
    </lineage>
</organism>
<dbReference type="InterPro" id="IPR002504">
    <property type="entry name" value="NADK"/>
</dbReference>
<dbReference type="EMBL" id="CP141614">
    <property type="protein sequence ID" value="WRP13450.1"/>
    <property type="molecule type" value="Genomic_DNA"/>
</dbReference>
<feature type="binding site" evidence="6">
    <location>
        <begin position="183"/>
        <end position="188"/>
    </location>
    <ligand>
        <name>NAD(+)</name>
        <dbReference type="ChEBI" id="CHEBI:57540"/>
    </ligand>
</feature>
<sequence>MLSQVIVAPHREKPEALRLALGLVEEIRRRGARVYLETEGARALSLPELAWPREDWTGADAVVVLGGDGALLHAARRAAPLGVPVLGVNVGRLGFLADVEASELPSMLGRFVEGGFAVEARMMVTARLVRDREEIGAYLALNDVVVARSTYSRIARLEARAGASIVGAFPADGLIVATPTGSTAYSLSAGGPIVHPLLDCLVITPICPHSLAARPVVVRPEDAITIRVDGPADDLVMIVDGQQSHVMQPTDVVIVERAPHRARLVRLSGRSPYALVRERLSHPEV</sequence>
<dbReference type="Pfam" id="PF20143">
    <property type="entry name" value="NAD_kinase_C"/>
    <property type="match status" value="1"/>
</dbReference>
<dbReference type="PANTHER" id="PTHR20275:SF0">
    <property type="entry name" value="NAD KINASE"/>
    <property type="match status" value="1"/>
</dbReference>
<protein>
    <recommendedName>
        <fullName evidence="6">NAD kinase</fullName>
        <ecNumber evidence="6">2.7.1.23</ecNumber>
    </recommendedName>
    <alternativeName>
        <fullName evidence="6">ATP-dependent NAD kinase</fullName>
    </alternativeName>
</protein>
<evidence type="ECO:0000256" key="3">
    <source>
        <dbReference type="ARBA" id="ARBA00022857"/>
    </source>
</evidence>
<dbReference type="SUPFAM" id="SSF111331">
    <property type="entry name" value="NAD kinase/diacylglycerol kinase-like"/>
    <property type="match status" value="1"/>
</dbReference>
<dbReference type="InterPro" id="IPR017437">
    <property type="entry name" value="ATP-NAD_kinase_PpnK-typ_C"/>
</dbReference>
<dbReference type="InterPro" id="IPR017438">
    <property type="entry name" value="ATP-NAD_kinase_N"/>
</dbReference>
<dbReference type="RefSeq" id="WP_324667695.1">
    <property type="nucleotide sequence ID" value="NZ_CP141614.1"/>
</dbReference>
<feature type="binding site" evidence="6">
    <location>
        <begin position="142"/>
        <end position="143"/>
    </location>
    <ligand>
        <name>NAD(+)</name>
        <dbReference type="ChEBI" id="CHEBI:57540"/>
    </ligand>
</feature>
<gene>
    <name evidence="6" type="primary">nadK</name>
    <name evidence="7" type="ORF">VLY81_08290</name>
</gene>
<feature type="active site" description="Proton acceptor" evidence="6">
    <location>
        <position position="68"/>
    </location>
</feature>